<feature type="transmembrane region" description="Helical" evidence="1">
    <location>
        <begin position="253"/>
        <end position="273"/>
    </location>
</feature>
<dbReference type="PANTHER" id="PTHR41324:SF1">
    <property type="entry name" value="DUF2232 DOMAIN-CONTAINING PROTEIN"/>
    <property type="match status" value="1"/>
</dbReference>
<accession>A0A845LDD2</accession>
<feature type="transmembrane region" description="Helical" evidence="1">
    <location>
        <begin position="101"/>
        <end position="122"/>
    </location>
</feature>
<keyword evidence="1" id="KW-0472">Membrane</keyword>
<name>A0A845LDD2_HELGE</name>
<keyword evidence="1" id="KW-1133">Transmembrane helix</keyword>
<dbReference type="AlphaFoldDB" id="A0A845LDD2"/>
<dbReference type="PANTHER" id="PTHR41324">
    <property type="entry name" value="MEMBRANE PROTEIN-RELATED"/>
    <property type="match status" value="1"/>
</dbReference>
<evidence type="ECO:0000313" key="2">
    <source>
        <dbReference type="EMBL" id="MZP44198.1"/>
    </source>
</evidence>
<dbReference type="Proteomes" id="UP000471031">
    <property type="component" value="Unassembled WGS sequence"/>
</dbReference>
<feature type="transmembrane region" description="Helical" evidence="1">
    <location>
        <begin position="222"/>
        <end position="241"/>
    </location>
</feature>
<evidence type="ECO:0000256" key="1">
    <source>
        <dbReference type="SAM" id="Phobius"/>
    </source>
</evidence>
<protein>
    <submittedName>
        <fullName evidence="2">DUF2232 domain-containing protein</fullName>
    </submittedName>
</protein>
<dbReference type="EMBL" id="WXEX01000013">
    <property type="protein sequence ID" value="MZP44198.1"/>
    <property type="molecule type" value="Genomic_DNA"/>
</dbReference>
<proteinExistence type="predicted"/>
<evidence type="ECO:0000313" key="3">
    <source>
        <dbReference type="Proteomes" id="UP000471031"/>
    </source>
</evidence>
<feature type="transmembrane region" description="Helical" evidence="1">
    <location>
        <begin position="49"/>
        <end position="67"/>
    </location>
</feature>
<keyword evidence="1" id="KW-0812">Transmembrane</keyword>
<feature type="transmembrane region" description="Helical" evidence="1">
    <location>
        <begin position="285"/>
        <end position="311"/>
    </location>
</feature>
<feature type="transmembrane region" description="Helical" evidence="1">
    <location>
        <begin position="183"/>
        <end position="202"/>
    </location>
</feature>
<organism evidence="2 3">
    <name type="scientific">Heliomicrobium gestii</name>
    <name type="common">Heliobacterium gestii</name>
    <dbReference type="NCBI Taxonomy" id="2699"/>
    <lineage>
        <taxon>Bacteria</taxon>
        <taxon>Bacillati</taxon>
        <taxon>Bacillota</taxon>
        <taxon>Clostridia</taxon>
        <taxon>Eubacteriales</taxon>
        <taxon>Heliobacteriaceae</taxon>
        <taxon>Heliomicrobium</taxon>
    </lineage>
</organism>
<gene>
    <name evidence="2" type="ORF">GTO89_14260</name>
</gene>
<feature type="transmembrane region" description="Helical" evidence="1">
    <location>
        <begin position="74"/>
        <end position="95"/>
    </location>
</feature>
<reference evidence="2 3" key="1">
    <citation type="submission" date="2020-01" db="EMBL/GenBank/DDBJ databases">
        <title>Whole genome sequence of Heliobacterium gestii DSM 11169.</title>
        <authorList>
            <person name="Kyndt J.A."/>
            <person name="Meyer T.E."/>
        </authorList>
    </citation>
    <scope>NUCLEOTIDE SEQUENCE [LARGE SCALE GENOMIC DNA]</scope>
    <source>
        <strain evidence="2 3">DSM 11169</strain>
    </source>
</reference>
<dbReference type="RefSeq" id="WP_161262767.1">
    <property type="nucleotide sequence ID" value="NZ_JAFBDC010000012.1"/>
</dbReference>
<dbReference type="InterPro" id="IPR018710">
    <property type="entry name" value="DUF2232"/>
</dbReference>
<dbReference type="OrthoDB" id="1726902at2"/>
<feature type="transmembrane region" description="Helical" evidence="1">
    <location>
        <begin position="12"/>
        <end position="37"/>
    </location>
</feature>
<sequence length="323" mass="35076">MPIRGMMEGAMLAALTAVLALLGVFIPPFSLLTNLIWTIPIVVAIARNGWTVGVVTLAAAITVIALMAGISTALILLIQFGGLGLIYGIAFRHGWSTIRAFFGGAVVVALSFVAFLALFFVLTGLTPESLSQQVDSIPNAVIEMYRSAGLFEKYGEQGVTEESVRVLFSSIILFFKQMFPSILVTYAMLTAATNLLLSRWMLRRIGQPVTAQPPFREWRLPWQAVWVVIAGLAAALAGDYWQIPALGTAGINVLYICYPVLLILGFAVVAYLLNKYVLSPFVLSIVAVLIFLFPSLALTFVATVGLFDLVFDYRAKMDKIQGA</sequence>
<dbReference type="Pfam" id="PF09991">
    <property type="entry name" value="DUF2232"/>
    <property type="match status" value="1"/>
</dbReference>
<keyword evidence="3" id="KW-1185">Reference proteome</keyword>
<comment type="caution">
    <text evidence="2">The sequence shown here is derived from an EMBL/GenBank/DDBJ whole genome shotgun (WGS) entry which is preliminary data.</text>
</comment>